<feature type="non-terminal residue" evidence="1">
    <location>
        <position position="23"/>
    </location>
</feature>
<sequence>VSLLASCTSQVEQSADFSPVEQV</sequence>
<evidence type="ECO:0000313" key="1">
    <source>
        <dbReference type="EMBL" id="SVB95646.1"/>
    </source>
</evidence>
<proteinExistence type="predicted"/>
<protein>
    <submittedName>
        <fullName evidence="1">Uncharacterized protein</fullName>
    </submittedName>
</protein>
<dbReference type="EMBL" id="UINC01065704">
    <property type="protein sequence ID" value="SVB95646.1"/>
    <property type="molecule type" value="Genomic_DNA"/>
</dbReference>
<organism evidence="1">
    <name type="scientific">marine metagenome</name>
    <dbReference type="NCBI Taxonomy" id="408172"/>
    <lineage>
        <taxon>unclassified sequences</taxon>
        <taxon>metagenomes</taxon>
        <taxon>ecological metagenomes</taxon>
    </lineage>
</organism>
<gene>
    <name evidence="1" type="ORF">METZ01_LOCUS248500</name>
</gene>
<reference evidence="1" key="1">
    <citation type="submission" date="2018-05" db="EMBL/GenBank/DDBJ databases">
        <authorList>
            <person name="Lanie J.A."/>
            <person name="Ng W.-L."/>
            <person name="Kazmierczak K.M."/>
            <person name="Andrzejewski T.M."/>
            <person name="Davidsen T.M."/>
            <person name="Wayne K.J."/>
            <person name="Tettelin H."/>
            <person name="Glass J.I."/>
            <person name="Rusch D."/>
            <person name="Podicherti R."/>
            <person name="Tsui H.-C.T."/>
            <person name="Winkler M.E."/>
        </authorList>
    </citation>
    <scope>NUCLEOTIDE SEQUENCE</scope>
</reference>
<name>A0A382I7P8_9ZZZZ</name>
<dbReference type="AlphaFoldDB" id="A0A382I7P8"/>
<feature type="non-terminal residue" evidence="1">
    <location>
        <position position="1"/>
    </location>
</feature>
<accession>A0A382I7P8</accession>